<evidence type="ECO:0000313" key="3">
    <source>
        <dbReference type="EMBL" id="MEC0229208.1"/>
    </source>
</evidence>
<dbReference type="Pfam" id="PF06877">
    <property type="entry name" value="RraB"/>
    <property type="match status" value="1"/>
</dbReference>
<dbReference type="Gene3D" id="3.30.70.970">
    <property type="entry name" value="RraB-like"/>
    <property type="match status" value="1"/>
</dbReference>
<evidence type="ECO:0000313" key="4">
    <source>
        <dbReference type="Proteomes" id="UP001338137"/>
    </source>
</evidence>
<proteinExistence type="predicted"/>
<dbReference type="InterPro" id="IPR036701">
    <property type="entry name" value="RraB-like_sf"/>
</dbReference>
<reference evidence="3 4" key="1">
    <citation type="submission" date="2023-03" db="EMBL/GenBank/DDBJ databases">
        <title>Bacillus Genome Sequencing.</title>
        <authorList>
            <person name="Dunlap C."/>
        </authorList>
    </citation>
    <scope>NUCLEOTIDE SEQUENCE [LARGE SCALE GENOMIC DNA]</scope>
    <source>
        <strain evidence="3 4">BD-533</strain>
    </source>
</reference>
<dbReference type="SUPFAM" id="SSF89946">
    <property type="entry name" value="Hypothetical protein VC0424"/>
    <property type="match status" value="1"/>
</dbReference>
<evidence type="ECO:0000259" key="2">
    <source>
        <dbReference type="Pfam" id="PF06877"/>
    </source>
</evidence>
<evidence type="ECO:0000259" key="1">
    <source>
        <dbReference type="Pfam" id="PF05117"/>
    </source>
</evidence>
<organism evidence="3 4">
    <name type="scientific">Paenibacillus alba</name>
    <dbReference type="NCBI Taxonomy" id="1197127"/>
    <lineage>
        <taxon>Bacteria</taxon>
        <taxon>Bacillati</taxon>
        <taxon>Bacillota</taxon>
        <taxon>Bacilli</taxon>
        <taxon>Bacillales</taxon>
        <taxon>Paenibacillaceae</taxon>
        <taxon>Paenibacillus</taxon>
    </lineage>
</organism>
<feature type="domain" description="DUF695" evidence="1">
    <location>
        <begin position="4"/>
        <end position="134"/>
    </location>
</feature>
<comment type="caution">
    <text evidence="3">The sequence shown here is derived from an EMBL/GenBank/DDBJ whole genome shotgun (WGS) entry which is preliminary data.</text>
</comment>
<dbReference type="RefSeq" id="WP_326073328.1">
    <property type="nucleotide sequence ID" value="NZ_JARLKY010000047.1"/>
</dbReference>
<keyword evidence="4" id="KW-1185">Reference proteome</keyword>
<feature type="domain" description="Regulator of ribonuclease activity B" evidence="2">
    <location>
        <begin position="147"/>
        <end position="246"/>
    </location>
</feature>
<gene>
    <name evidence="3" type="ORF">P4I72_18935</name>
</gene>
<dbReference type="EMBL" id="JARLKY010000047">
    <property type="protein sequence ID" value="MEC0229208.1"/>
    <property type="molecule type" value="Genomic_DNA"/>
</dbReference>
<dbReference type="Pfam" id="PF05117">
    <property type="entry name" value="DUF695"/>
    <property type="match status" value="1"/>
</dbReference>
<dbReference type="InterPro" id="IPR009671">
    <property type="entry name" value="RraB_dom"/>
</dbReference>
<name>A0ABU6G4U8_9BACL</name>
<sequence>MEEDWNLFERDRDREPILIFMNTALKPKAPYLGFGQLVTIVFNMYSLWDLSGSNKQKAQQLFYSLEDKLISRMKDRGVSLYAGRISANHKMEMHFYAKDDWDGELELKRMLADFPSFRYYFMMKHDPDWLFYLEEMIPSPLEEQWMRNAKIVYALKRHGDKLDIAREVQHWLHFPDATPLIEVKRKIGQLGYRVVASKLDTRGSTDMHVLHVSMKHTLDVPTVNTVTRELFLLARESGGTYDGWGTKLVLRFPAKIRVYLKRMMKKVLAVFK</sequence>
<dbReference type="Proteomes" id="UP001338137">
    <property type="component" value="Unassembled WGS sequence"/>
</dbReference>
<accession>A0ABU6G4U8</accession>
<dbReference type="InterPro" id="IPR016097">
    <property type="entry name" value="DUF695"/>
</dbReference>
<protein>
    <submittedName>
        <fullName evidence="3">DUF695 domain-containing protein</fullName>
    </submittedName>
</protein>